<accession>A0AA39HS48</accession>
<proteinExistence type="predicted"/>
<feature type="transmembrane region" description="Helical" evidence="1">
    <location>
        <begin position="475"/>
        <end position="500"/>
    </location>
</feature>
<feature type="transmembrane region" description="Helical" evidence="1">
    <location>
        <begin position="352"/>
        <end position="374"/>
    </location>
</feature>
<keyword evidence="1" id="KW-0472">Membrane</keyword>
<reference evidence="2" key="1">
    <citation type="submission" date="2023-06" db="EMBL/GenBank/DDBJ databases">
        <title>Genomic analysis of the entomopathogenic nematode Steinernema hermaphroditum.</title>
        <authorList>
            <person name="Schwarz E.M."/>
            <person name="Heppert J.K."/>
            <person name="Baniya A."/>
            <person name="Schwartz H.T."/>
            <person name="Tan C.-H."/>
            <person name="Antoshechkin I."/>
            <person name="Sternberg P.W."/>
            <person name="Goodrich-Blair H."/>
            <person name="Dillman A.R."/>
        </authorList>
    </citation>
    <scope>NUCLEOTIDE SEQUENCE</scope>
    <source>
        <strain evidence="2">PS9179</strain>
        <tissue evidence="2">Whole animal</tissue>
    </source>
</reference>
<organism evidence="2 3">
    <name type="scientific">Steinernema hermaphroditum</name>
    <dbReference type="NCBI Taxonomy" id="289476"/>
    <lineage>
        <taxon>Eukaryota</taxon>
        <taxon>Metazoa</taxon>
        <taxon>Ecdysozoa</taxon>
        <taxon>Nematoda</taxon>
        <taxon>Chromadorea</taxon>
        <taxon>Rhabditida</taxon>
        <taxon>Tylenchina</taxon>
        <taxon>Panagrolaimomorpha</taxon>
        <taxon>Strongyloidoidea</taxon>
        <taxon>Steinernematidae</taxon>
        <taxon>Steinernema</taxon>
    </lineage>
</organism>
<feature type="transmembrane region" description="Helical" evidence="1">
    <location>
        <begin position="506"/>
        <end position="525"/>
    </location>
</feature>
<comment type="caution">
    <text evidence="2">The sequence shown here is derived from an EMBL/GenBank/DDBJ whole genome shotgun (WGS) entry which is preliminary data.</text>
</comment>
<sequence>MALMSAVFIVSGVLSYKESTILVLTSSVQGSDADGTNNATVPDFGNSFTGVSLLYPLDIAVHFLAIVISSAALAISYLMNEAVRLEYSRFNDELKIALEENSLIQNPKFITELGVQQMTLASVIRGVNGHNAWMASICFSRASPINVFVFFVFSNFRTTMSWLHTSVWGSWGLISMVLTVLPVEETKRLLLFDKSIWTSGDETLITRVLHRPHEPLQSARLLLRRCGVQNDPTGEVDYSGITVEGRFWREKGVRRVRLFFQLVLCTAIGLLLFYRSSVYAQKQGLFQQWFEWDWCLELIYMYMALHAFMCFITIVTWTRSNYIGKFLDILTCSKKTLQETTVKSLARPSQPFLFALSIFFVLAGVVTTAETLVFDGLVSPFDNSTMALYRTSVFKTNCLVALDILLFLYSLLLSATCVAIFCLMNQAALLEYRLLQKDLEKAIEGGTHLDPELILSLNLRQLRLSNVFRFVADHAGALVGISFLTGLVNFLFGTFVLTAFHDSRRWFEMAIFVLWVIVGHLLMLVPISKLEAVQREISKTRDLLVTEESIWSCNDEAVLREVNAFVERIDRSRFPFKVLGLITADERIFALAMLSCSVIMYVFFYFRKIQSL</sequence>
<keyword evidence="1" id="KW-0812">Transmembrane</keyword>
<feature type="transmembrane region" description="Helical" evidence="1">
    <location>
        <begin position="298"/>
        <end position="317"/>
    </location>
</feature>
<keyword evidence="1" id="KW-1133">Transmembrane helix</keyword>
<dbReference type="InterPro" id="IPR004950">
    <property type="entry name" value="DUF267_CAE_spp"/>
</dbReference>
<feature type="transmembrane region" description="Helical" evidence="1">
    <location>
        <begin position="588"/>
        <end position="606"/>
    </location>
</feature>
<dbReference type="EMBL" id="JAUCMV010000003">
    <property type="protein sequence ID" value="KAK0411067.1"/>
    <property type="molecule type" value="Genomic_DNA"/>
</dbReference>
<feature type="transmembrane region" description="Helical" evidence="1">
    <location>
        <begin position="394"/>
        <end position="423"/>
    </location>
</feature>
<feature type="transmembrane region" description="Helical" evidence="1">
    <location>
        <begin position="59"/>
        <end position="79"/>
    </location>
</feature>
<evidence type="ECO:0000256" key="1">
    <source>
        <dbReference type="SAM" id="Phobius"/>
    </source>
</evidence>
<dbReference type="Proteomes" id="UP001175271">
    <property type="component" value="Unassembled WGS sequence"/>
</dbReference>
<keyword evidence="3" id="KW-1185">Reference proteome</keyword>
<dbReference type="Pfam" id="PF03268">
    <property type="entry name" value="DUF267"/>
    <property type="match status" value="2"/>
</dbReference>
<name>A0AA39HS48_9BILA</name>
<gene>
    <name evidence="2" type="ORF">QR680_005460</name>
</gene>
<feature type="transmembrane region" description="Helical" evidence="1">
    <location>
        <begin position="258"/>
        <end position="278"/>
    </location>
</feature>
<protein>
    <submittedName>
        <fullName evidence="2">Uncharacterized protein</fullName>
    </submittedName>
</protein>
<dbReference type="AlphaFoldDB" id="A0AA39HS48"/>
<evidence type="ECO:0000313" key="2">
    <source>
        <dbReference type="EMBL" id="KAK0411067.1"/>
    </source>
</evidence>
<dbReference type="PANTHER" id="PTHR31930">
    <property type="entry name" value="SERPENTINE RECEPTOR, CLASS R"/>
    <property type="match status" value="1"/>
</dbReference>
<evidence type="ECO:0000313" key="3">
    <source>
        <dbReference type="Proteomes" id="UP001175271"/>
    </source>
</evidence>
<dbReference type="PANTHER" id="PTHR31930:SF1">
    <property type="entry name" value="SERPENTINE RECEPTOR, CLASS R"/>
    <property type="match status" value="1"/>
</dbReference>